<evidence type="ECO:0000256" key="1">
    <source>
        <dbReference type="SAM" id="MobiDB-lite"/>
    </source>
</evidence>
<sequence>MSYEGSDPQDETAMPKTSSAYTNSANEPKSDPRYHSQQRKKSQRKRGKREEGITSYKSQTVPQQPSKTPLLPIITAWRLPLLLTRASLASYPPTRSANHVSRRLQSIYQGSQRAVVRRLMLEMAICTDGRDTPRPRGRGRVSSDVHFPIISSSRGRTSGGVPLVLRDICELRE</sequence>
<feature type="region of interest" description="Disordered" evidence="1">
    <location>
        <begin position="1"/>
        <end position="67"/>
    </location>
</feature>
<evidence type="ECO:0000313" key="2">
    <source>
        <dbReference type="EMBL" id="KAF2397410.1"/>
    </source>
</evidence>
<proteinExistence type="predicted"/>
<feature type="compositionally biased region" description="Basic residues" evidence="1">
    <location>
        <begin position="36"/>
        <end position="47"/>
    </location>
</feature>
<accession>A0A6G1HN21</accession>
<name>A0A6G1HN21_9PEZI</name>
<dbReference type="EMBL" id="ML996703">
    <property type="protein sequence ID" value="KAF2397410.1"/>
    <property type="molecule type" value="Genomic_DNA"/>
</dbReference>
<keyword evidence="3" id="KW-1185">Reference proteome</keyword>
<protein>
    <submittedName>
        <fullName evidence="2">Uncharacterized protein</fullName>
    </submittedName>
</protein>
<evidence type="ECO:0000313" key="3">
    <source>
        <dbReference type="Proteomes" id="UP000799640"/>
    </source>
</evidence>
<organism evidence="2 3">
    <name type="scientific">Trichodelitschia bisporula</name>
    <dbReference type="NCBI Taxonomy" id="703511"/>
    <lineage>
        <taxon>Eukaryota</taxon>
        <taxon>Fungi</taxon>
        <taxon>Dikarya</taxon>
        <taxon>Ascomycota</taxon>
        <taxon>Pezizomycotina</taxon>
        <taxon>Dothideomycetes</taxon>
        <taxon>Dothideomycetes incertae sedis</taxon>
        <taxon>Phaeotrichales</taxon>
        <taxon>Phaeotrichaceae</taxon>
        <taxon>Trichodelitschia</taxon>
    </lineage>
</organism>
<feature type="compositionally biased region" description="Polar residues" evidence="1">
    <location>
        <begin position="55"/>
        <end position="67"/>
    </location>
</feature>
<gene>
    <name evidence="2" type="ORF">EJ06DRAFT_148188</name>
</gene>
<dbReference type="Proteomes" id="UP000799640">
    <property type="component" value="Unassembled WGS sequence"/>
</dbReference>
<reference evidence="2" key="1">
    <citation type="journal article" date="2020" name="Stud. Mycol.">
        <title>101 Dothideomycetes genomes: a test case for predicting lifestyles and emergence of pathogens.</title>
        <authorList>
            <person name="Haridas S."/>
            <person name="Albert R."/>
            <person name="Binder M."/>
            <person name="Bloem J."/>
            <person name="Labutti K."/>
            <person name="Salamov A."/>
            <person name="Andreopoulos B."/>
            <person name="Baker S."/>
            <person name="Barry K."/>
            <person name="Bills G."/>
            <person name="Bluhm B."/>
            <person name="Cannon C."/>
            <person name="Castanera R."/>
            <person name="Culley D."/>
            <person name="Daum C."/>
            <person name="Ezra D."/>
            <person name="Gonzalez J."/>
            <person name="Henrissat B."/>
            <person name="Kuo A."/>
            <person name="Liang C."/>
            <person name="Lipzen A."/>
            <person name="Lutzoni F."/>
            <person name="Magnuson J."/>
            <person name="Mondo S."/>
            <person name="Nolan M."/>
            <person name="Ohm R."/>
            <person name="Pangilinan J."/>
            <person name="Park H.-J."/>
            <person name="Ramirez L."/>
            <person name="Alfaro M."/>
            <person name="Sun H."/>
            <person name="Tritt A."/>
            <person name="Yoshinaga Y."/>
            <person name="Zwiers L.-H."/>
            <person name="Turgeon B."/>
            <person name="Goodwin S."/>
            <person name="Spatafora J."/>
            <person name="Crous P."/>
            <person name="Grigoriev I."/>
        </authorList>
    </citation>
    <scope>NUCLEOTIDE SEQUENCE</scope>
    <source>
        <strain evidence="2">CBS 262.69</strain>
    </source>
</reference>
<feature type="compositionally biased region" description="Polar residues" evidence="1">
    <location>
        <begin position="15"/>
        <end position="27"/>
    </location>
</feature>
<dbReference type="AlphaFoldDB" id="A0A6G1HN21"/>